<accession>A0A1H5V710</accession>
<keyword evidence="6" id="KW-0547">Nucleotide-binding</keyword>
<keyword evidence="2" id="KW-1003">Cell membrane</keyword>
<dbReference type="Pfam" id="PF17755">
    <property type="entry name" value="UvrA_DNA-bind"/>
    <property type="match status" value="1"/>
</dbReference>
<name>A0A1H5V710_9RHOO</name>
<dbReference type="GO" id="GO:0004518">
    <property type="term" value="F:nuclease activity"/>
    <property type="evidence" value="ECO:0007669"/>
    <property type="project" value="UniProtKB-KW"/>
</dbReference>
<evidence type="ECO:0000256" key="3">
    <source>
        <dbReference type="ARBA" id="ARBA00022490"/>
    </source>
</evidence>
<dbReference type="SMART" id="SM00382">
    <property type="entry name" value="AAA"/>
    <property type="match status" value="3"/>
</dbReference>
<keyword evidence="7" id="KW-0227">DNA damage</keyword>
<dbReference type="GO" id="GO:0006281">
    <property type="term" value="P:DNA repair"/>
    <property type="evidence" value="ECO:0007669"/>
    <property type="project" value="UniProtKB-KW"/>
</dbReference>
<keyword evidence="10" id="KW-0862">Zinc</keyword>
<dbReference type="GO" id="GO:0005737">
    <property type="term" value="C:cytoplasm"/>
    <property type="evidence" value="ECO:0007669"/>
    <property type="project" value="UniProtKB-SubCell"/>
</dbReference>
<evidence type="ECO:0000256" key="11">
    <source>
        <dbReference type="ARBA" id="ARBA00022840"/>
    </source>
</evidence>
<dbReference type="InterPro" id="IPR003439">
    <property type="entry name" value="ABC_transporter-like_ATP-bd"/>
</dbReference>
<evidence type="ECO:0000256" key="2">
    <source>
        <dbReference type="ARBA" id="ARBA00022475"/>
    </source>
</evidence>
<dbReference type="GO" id="GO:0016887">
    <property type="term" value="F:ATP hydrolysis activity"/>
    <property type="evidence" value="ECO:0007669"/>
    <property type="project" value="InterPro"/>
</dbReference>
<dbReference type="SUPFAM" id="SSF52540">
    <property type="entry name" value="P-loop containing nucleoside triphosphate hydrolases"/>
    <property type="match status" value="4"/>
</dbReference>
<gene>
    <name evidence="18" type="ORF">Tchl_0067</name>
</gene>
<evidence type="ECO:0000256" key="12">
    <source>
        <dbReference type="ARBA" id="ARBA00022881"/>
    </source>
</evidence>
<dbReference type="GO" id="GO:0008270">
    <property type="term" value="F:zinc ion binding"/>
    <property type="evidence" value="ECO:0007669"/>
    <property type="project" value="UniProtKB-KW"/>
</dbReference>
<dbReference type="InterPro" id="IPR041552">
    <property type="entry name" value="UvrA_DNA-bd"/>
</dbReference>
<dbReference type="Gene3D" id="1.10.8.280">
    <property type="entry name" value="ABC transporter ATPase domain-like"/>
    <property type="match status" value="1"/>
</dbReference>
<keyword evidence="8" id="KW-0228">DNA excision</keyword>
<evidence type="ECO:0000256" key="15">
    <source>
        <dbReference type="ARBA" id="ARBA00038000"/>
    </source>
</evidence>
<dbReference type="KEGG" id="tcl:Tchl_0067"/>
<keyword evidence="14" id="KW-0234">DNA repair</keyword>
<comment type="subcellular location">
    <subcellularLocation>
        <location evidence="1">Cytoplasm</location>
    </subcellularLocation>
</comment>
<evidence type="ECO:0000256" key="13">
    <source>
        <dbReference type="ARBA" id="ARBA00023125"/>
    </source>
</evidence>
<keyword evidence="19" id="KW-1185">Reference proteome</keyword>
<sequence>MAASAFASLPMPASAPRYIPVGSSVSVAPASVADAIRIRGARQNNLRNLSLDLALNRLTVVTGVSGSGKSSLVFDTLYAEGQRRYVETFSPYARQFLDRMDKPQVDRIEGVPPAIAIDQTNPVRTSRSTVGTMTELADHFKLLYARAAQLHCCGCGKPVRRDSADSIAADLRVRAAATGDPRLVVCFPLAVPANFSADEVAGLLAAQGYTRIQERCAGAGAEGQDVLQVVQDRFRASNAEDARLAEALEAALQRGHGRLSVYVSGEGVNSETRNGTGTPGEAVWRYSSGLHCADCDLHYSEPTPGLFSFNSPIGACDTCRGFGRVIGVDHGLVVPDESKTLAEGAVKPWQTESYRECQDDLAKMAKKAGVAMDIPVRDLPPEHRAWLFEGDPKWKSWDSSWPRYWYGVRHFFDWLESKAYKMHIRVLLSRYRSYTECPACHGARLKPDALLWRLPIAGQGFGRSGFSREPAEAIDHGGKGRVIAAEAAPTGRSTGIAIHELMALPVDRIRAAIEALALPGAADEATALVLGEIRSRLAYLADVGLGYLTLDRQSRTLSGGEVQRINLTTALGTSLVNTLFVLDEPSIGLHPRDIGRILGVMTRLRDAGNTLVVVEHDPQVMVAADELLEIGPGPGERGGNIVARGTPAEIAANPDSVTGPWLAGRKRIDVDRPPRPVDADTPRLKLVGARQHNLRDLSVGFPLRRLTCLTGVSGSGKSTLIQDVLHPALARHFGEAAGGAEAGAFDRLAGVDKLRGVVMVDQSPIGKSSRSNPVSYVGAWDPIRALFAALPEAQQRGYTPGTFSFNAGHGRCPTCTGSGFEHVEMQFLSDVWLRCPDCDGKRYRPEVLELQWNGLSVADVLALTVHEALDVFGAHPKVLAALAPLADVGLDYLRLGQPVPTLSGGEAQRLKLAGHLAEAAQRKPVRKASAVDKSGGKAGGKPEPGLLFLFDEPTTGLHFEDVATLLGAFDKLLQAGHSLIVIEHNLDVIAAADWIIDLGPEGGEEGGAIVVEGPPETVRAHAASHTGAALRDYAEALRKIGARPTGRATGARGDPPGRPYGHAFVTGPENSGLSPISLGTETGVAEPRAQYRPIAAPAIEIRHAREHNLKNVSLQIPRDRFTVITGLSGSGKSTLAFDIVFGEGQRRYLESLNAYARQFVQPASRPDVDGLFGIPPTVAIEQRTSRGGRKSTVATLTEIHPFLRLMYVKLGTQFCPDCDVAVTPQSFEAIVAQLQRELRGASVEVLAPLVVNRKGLYTDLAKWARAKGHAQLRVDGDYLPTARWPRLDRYKEHNIELPAGRVVVQPEHEATLRELVHQALEIGKGVIKVLETGKPGAAPITFSTLRACPSCGTGFPEPDPRLFSYNAKHGWCPKCYGTGLKTAARIDDPDALDLGDAEEVIVSDEPCPACAGARLNPVARAVRFRELGLHQLAAWPVDKAAGFFADLALNARETDIARDLVSEIRGRLAFLQHVGLGYLALDRAAPTLSGGEAQRIRLAAQLGSNLRGVCYILDEPTIGLHPRDNRLLLDTLEALRDRGNTLLVVEHDEDTIRRADHVIDLGPGAGVRGGRVVAEGTIDDLLNAPESATGECFRHPLQHPLRPRRAVADEHAAIRIEGANLHNLRDLSVRIPLARLTVVTGVSGSGKSSLARDVIHTNLRARLGDPEATRARRRGQAQPNEVDQALVGCKAIRGWQQLGRVLEVDQTPIGKTPRSCPATYVGFWDAVRKLFADTFDARTRGWNASRFSFNTGAGRCPVCDGAGQTTVEMSFLPDVKTPCEGCGGARFNAETLSVRWKDRTVAEVLAMAVDEAVGFFSAHPAIAHPLQLLQDVGLGYLSLGQPSPTLSGGEAQRIKLVTELAKVRRRPGDAEDTGGVPLPADKHSLYVLDEPTVGLHMADVDKLIRVLHRLTDAGHSVLVIEHDLDVIAEADWLIDLGPEGGDGGGRVVAEGPPEVAMATPASHTGRHLREFLVQRRPG</sequence>
<keyword evidence="9" id="KW-0863">Zinc-finger</keyword>
<evidence type="ECO:0000256" key="5">
    <source>
        <dbReference type="ARBA" id="ARBA00022737"/>
    </source>
</evidence>
<evidence type="ECO:0000256" key="16">
    <source>
        <dbReference type="ARBA" id="ARBA00039316"/>
    </source>
</evidence>
<proteinExistence type="inferred from homology"/>
<evidence type="ECO:0000256" key="9">
    <source>
        <dbReference type="ARBA" id="ARBA00022771"/>
    </source>
</evidence>
<keyword evidence="2" id="KW-0472">Membrane</keyword>
<dbReference type="STRING" id="96773.Tchl_0067"/>
<evidence type="ECO:0000256" key="1">
    <source>
        <dbReference type="ARBA" id="ARBA00004496"/>
    </source>
</evidence>
<dbReference type="GO" id="GO:0005524">
    <property type="term" value="F:ATP binding"/>
    <property type="evidence" value="ECO:0007669"/>
    <property type="project" value="UniProtKB-KW"/>
</dbReference>
<dbReference type="InterPro" id="IPR027417">
    <property type="entry name" value="P-loop_NTPase"/>
</dbReference>
<keyword evidence="4" id="KW-0479">Metal-binding</keyword>
<keyword evidence="5" id="KW-0677">Repeat</keyword>
<dbReference type="GO" id="GO:0003677">
    <property type="term" value="F:DNA binding"/>
    <property type="evidence" value="ECO:0007669"/>
    <property type="project" value="UniProtKB-KW"/>
</dbReference>
<evidence type="ECO:0000256" key="10">
    <source>
        <dbReference type="ARBA" id="ARBA00022833"/>
    </source>
</evidence>
<dbReference type="InterPro" id="IPR017871">
    <property type="entry name" value="ABC_transporter-like_CS"/>
</dbReference>
<evidence type="ECO:0000256" key="17">
    <source>
        <dbReference type="ARBA" id="ARBA00042156"/>
    </source>
</evidence>
<keyword evidence="13" id="KW-0238">DNA-binding</keyword>
<evidence type="ECO:0000313" key="18">
    <source>
        <dbReference type="EMBL" id="APR02943.1"/>
    </source>
</evidence>
<evidence type="ECO:0000256" key="14">
    <source>
        <dbReference type="ARBA" id="ARBA00023204"/>
    </source>
</evidence>
<evidence type="ECO:0000313" key="19">
    <source>
        <dbReference type="Proteomes" id="UP000185739"/>
    </source>
</evidence>
<protein>
    <recommendedName>
        <fullName evidence="16">UvrABC system protein A</fullName>
    </recommendedName>
    <alternativeName>
        <fullName evidence="17">Excinuclease ABC subunit A</fullName>
    </alternativeName>
</protein>
<dbReference type="Proteomes" id="UP000185739">
    <property type="component" value="Chromosome"/>
</dbReference>
<dbReference type="PANTHER" id="PTHR43152">
    <property type="entry name" value="UVRABC SYSTEM PROTEIN A"/>
    <property type="match status" value="1"/>
</dbReference>
<dbReference type="InterPro" id="IPR003593">
    <property type="entry name" value="AAA+_ATPase"/>
</dbReference>
<evidence type="ECO:0000256" key="8">
    <source>
        <dbReference type="ARBA" id="ARBA00022769"/>
    </source>
</evidence>
<dbReference type="Pfam" id="PF17760">
    <property type="entry name" value="UvrA_inter"/>
    <property type="match status" value="1"/>
</dbReference>
<dbReference type="Gene3D" id="3.30.190.20">
    <property type="match status" value="1"/>
</dbReference>
<dbReference type="EMBL" id="CP018839">
    <property type="protein sequence ID" value="APR02943.1"/>
    <property type="molecule type" value="Genomic_DNA"/>
</dbReference>
<reference evidence="18 19" key="1">
    <citation type="submission" date="2016-12" db="EMBL/GenBank/DDBJ databases">
        <title>Complete genome sequence of Thauera chlorobenzoica, a Betaproteobacterium degrading haloaromatics anaerobically to CO2 and halides.</title>
        <authorList>
            <person name="Goris T."/>
            <person name="Mergelsberg M."/>
            <person name="Boll M."/>
        </authorList>
    </citation>
    <scope>NUCLEOTIDE SEQUENCE [LARGE SCALE GENOMIC DNA]</scope>
    <source>
        <strain evidence="18 19">3CB1</strain>
    </source>
</reference>
<dbReference type="PANTHER" id="PTHR43152:SF3">
    <property type="entry name" value="UVRABC SYSTEM PROTEIN A"/>
    <property type="match status" value="1"/>
</dbReference>
<evidence type="ECO:0000256" key="7">
    <source>
        <dbReference type="ARBA" id="ARBA00022763"/>
    </source>
</evidence>
<dbReference type="Gene3D" id="1.20.1580.10">
    <property type="entry name" value="ABC transporter ATPase like domain"/>
    <property type="match status" value="2"/>
</dbReference>
<organism evidence="18 19">
    <name type="scientific">Thauera chlorobenzoica</name>
    <dbReference type="NCBI Taxonomy" id="96773"/>
    <lineage>
        <taxon>Bacteria</taxon>
        <taxon>Pseudomonadati</taxon>
        <taxon>Pseudomonadota</taxon>
        <taxon>Betaproteobacteria</taxon>
        <taxon>Rhodocyclales</taxon>
        <taxon>Zoogloeaceae</taxon>
        <taxon>Thauera</taxon>
    </lineage>
</organism>
<dbReference type="InterPro" id="IPR041102">
    <property type="entry name" value="UvrA_inter"/>
</dbReference>
<keyword evidence="12" id="KW-0267">Excision nuclease</keyword>
<evidence type="ECO:0000256" key="6">
    <source>
        <dbReference type="ARBA" id="ARBA00022741"/>
    </source>
</evidence>
<dbReference type="PROSITE" id="PS00211">
    <property type="entry name" value="ABC_TRANSPORTER_1"/>
    <property type="match status" value="2"/>
</dbReference>
<dbReference type="PROSITE" id="PS50893">
    <property type="entry name" value="ABC_TRANSPORTER_2"/>
    <property type="match status" value="2"/>
</dbReference>
<evidence type="ECO:0000256" key="4">
    <source>
        <dbReference type="ARBA" id="ARBA00022723"/>
    </source>
</evidence>
<keyword evidence="3" id="KW-0963">Cytoplasm</keyword>
<dbReference type="Gene3D" id="3.40.50.300">
    <property type="entry name" value="P-loop containing nucleotide triphosphate hydrolases"/>
    <property type="match status" value="6"/>
</dbReference>
<keyword evidence="11" id="KW-0067">ATP-binding</keyword>
<comment type="similarity">
    <text evidence="15">Belongs to the ABC transporter superfamily. UvrA family.</text>
</comment>